<dbReference type="CDD" id="cd16010">
    <property type="entry name" value="iPGM"/>
    <property type="match status" value="1"/>
</dbReference>
<feature type="binding site" evidence="8">
    <location>
        <position position="11"/>
    </location>
    <ligand>
        <name>Mn(2+)</name>
        <dbReference type="ChEBI" id="CHEBI:29035"/>
        <label>2</label>
    </ligand>
</feature>
<accession>A0ABQ1QVV6</accession>
<dbReference type="PIRSF" id="PIRSF001492">
    <property type="entry name" value="IPGAM"/>
    <property type="match status" value="1"/>
</dbReference>
<comment type="cofactor">
    <cofactor evidence="8">
        <name>Mn(2+)</name>
        <dbReference type="ChEBI" id="CHEBI:29035"/>
    </cofactor>
    <text evidence="8">Binds 2 manganese ions per subunit.</text>
</comment>
<evidence type="ECO:0000256" key="7">
    <source>
        <dbReference type="ARBA" id="ARBA00023235"/>
    </source>
</evidence>
<evidence type="ECO:0000256" key="6">
    <source>
        <dbReference type="ARBA" id="ARBA00023211"/>
    </source>
</evidence>
<evidence type="ECO:0000256" key="8">
    <source>
        <dbReference type="HAMAP-Rule" id="MF_01038"/>
    </source>
</evidence>
<sequence>MHKKVILMILDGWGKSPDPKVSAVEQANTPFMSSLYKKYPNSNLLTDGMNVGLPEGQMGNSEVGHMNLGAGRIVYQDLAKINKAVQENTIKDEPVIRDAFTYARANGKNVHLLGLVSDGGVHSHIDHLKGLIAAAEEFDLDKVFVHAFTDGRDVDPKSGKGFLEDLNRFCGDKKARLASVIGRYYAMDRDKRWERIKLAYDLVVHGKGEKTGDVAATIQKSYDEGVTDEFLKPISVTGEDGNPLATIQENDVVIFFNFRTDRGRELTEVLSQKDHPEQEMKTLALYYVTMTNYDDTFKNIKVVYDKENLQDTLGEVLARAGKKQIRIAETEKYPHVTFFFNGGREEPFEGEKRIMCPSPKVATYDLQPEMSAYDVRDAIVAELKKEEADFVCLNFANPDMVGHTGIMEAAIKAVETVDTCAEAVVTTGLKHGYSSLIIADHGNCDTMINPDGSPNTAHTTNPVPLIVVDEDIKSVKDGVLGDIAPTILHMMGIDQPEAMTQKSLV</sequence>
<dbReference type="InterPro" id="IPR036646">
    <property type="entry name" value="PGAM_B_sf"/>
</dbReference>
<feature type="binding site" evidence="8">
    <location>
        <begin position="259"/>
        <end position="262"/>
    </location>
    <ligand>
        <name>substrate</name>
    </ligand>
</feature>
<dbReference type="SUPFAM" id="SSF64158">
    <property type="entry name" value="2,3-Bisphosphoglycerate-independent phosphoglycerate mutase, substrate-binding domain"/>
    <property type="match status" value="1"/>
</dbReference>
<keyword evidence="5 8" id="KW-0324">Glycolysis</keyword>
<evidence type="ECO:0000256" key="5">
    <source>
        <dbReference type="ARBA" id="ARBA00023152"/>
    </source>
</evidence>
<dbReference type="HAMAP" id="MF_01038">
    <property type="entry name" value="GpmI"/>
    <property type="match status" value="1"/>
</dbReference>
<feature type="binding site" evidence="8">
    <location>
        <position position="458"/>
    </location>
    <ligand>
        <name>Mn(2+)</name>
        <dbReference type="ChEBI" id="CHEBI:29035"/>
        <label>1</label>
    </ligand>
</feature>
<dbReference type="RefSeq" id="WP_188369559.1">
    <property type="nucleotide sequence ID" value="NZ_BMFH01000001.1"/>
</dbReference>
<feature type="binding site" evidence="8">
    <location>
        <position position="441"/>
    </location>
    <ligand>
        <name>Mn(2+)</name>
        <dbReference type="ChEBI" id="CHEBI:29035"/>
        <label>2</label>
    </ligand>
</feature>
<dbReference type="InterPro" id="IPR005995">
    <property type="entry name" value="Pgm_bpd_ind"/>
</dbReference>
<comment type="pathway">
    <text evidence="2 8">Carbohydrate degradation; glycolysis; pyruvate from D-glyceraldehyde 3-phosphate: step 3/5.</text>
</comment>
<evidence type="ECO:0000313" key="13">
    <source>
        <dbReference type="Proteomes" id="UP000625780"/>
    </source>
</evidence>
<evidence type="ECO:0000256" key="9">
    <source>
        <dbReference type="NCBIfam" id="TIGR01307"/>
    </source>
</evidence>
<feature type="active site" description="Phosphoserine intermediate" evidence="8">
    <location>
        <position position="61"/>
    </location>
</feature>
<dbReference type="Pfam" id="PF06415">
    <property type="entry name" value="iPGM_N"/>
    <property type="match status" value="1"/>
</dbReference>
<protein>
    <recommendedName>
        <fullName evidence="8 9">2,3-bisphosphoglycerate-independent phosphoglycerate mutase</fullName>
        <shortName evidence="8">BPG-independent PGAM</shortName>
        <shortName evidence="8">Phosphoglyceromutase</shortName>
        <shortName evidence="8">iPGM</shortName>
        <ecNumber evidence="8 9">5.4.2.12</ecNumber>
    </recommendedName>
</protein>
<comment type="subunit">
    <text evidence="8">Monomer.</text>
</comment>
<dbReference type="EMBL" id="BMFH01000001">
    <property type="protein sequence ID" value="GGD44823.1"/>
    <property type="molecule type" value="Genomic_DNA"/>
</dbReference>
<feature type="binding site" evidence="8">
    <location>
        <position position="399"/>
    </location>
    <ligand>
        <name>Mn(2+)</name>
        <dbReference type="ChEBI" id="CHEBI:29035"/>
        <label>1</label>
    </ligand>
</feature>
<evidence type="ECO:0000313" key="12">
    <source>
        <dbReference type="EMBL" id="GGD44823.1"/>
    </source>
</evidence>
<evidence type="ECO:0000259" key="11">
    <source>
        <dbReference type="Pfam" id="PF06415"/>
    </source>
</evidence>
<feature type="binding site" evidence="8">
    <location>
        <position position="61"/>
    </location>
    <ligand>
        <name>Mn(2+)</name>
        <dbReference type="ChEBI" id="CHEBI:29035"/>
        <label>2</label>
    </ligand>
</feature>
<dbReference type="EC" id="5.4.2.12" evidence="8 9"/>
<keyword evidence="6 8" id="KW-0464">Manganese</keyword>
<dbReference type="InterPro" id="IPR011258">
    <property type="entry name" value="BPG-indep_PGM_N"/>
</dbReference>
<dbReference type="SUPFAM" id="SSF53649">
    <property type="entry name" value="Alkaline phosphatase-like"/>
    <property type="match status" value="1"/>
</dbReference>
<feature type="binding site" evidence="8">
    <location>
        <position position="183"/>
    </location>
    <ligand>
        <name>substrate</name>
    </ligand>
</feature>
<dbReference type="InterPro" id="IPR006124">
    <property type="entry name" value="Metalloenzyme"/>
</dbReference>
<keyword evidence="13" id="KW-1185">Reference proteome</keyword>
<dbReference type="InterPro" id="IPR017850">
    <property type="entry name" value="Alkaline_phosphatase_core_sf"/>
</dbReference>
<comment type="catalytic activity">
    <reaction evidence="1 8">
        <text>(2R)-2-phosphoglycerate = (2R)-3-phosphoglycerate</text>
        <dbReference type="Rhea" id="RHEA:15901"/>
        <dbReference type="ChEBI" id="CHEBI:58272"/>
        <dbReference type="ChEBI" id="CHEBI:58289"/>
        <dbReference type="EC" id="5.4.2.12"/>
    </reaction>
</comment>
<organism evidence="12 13">
    <name type="scientific">Muriicola marianensis</name>
    <dbReference type="NCBI Taxonomy" id="1324801"/>
    <lineage>
        <taxon>Bacteria</taxon>
        <taxon>Pseudomonadati</taxon>
        <taxon>Bacteroidota</taxon>
        <taxon>Flavobacteriia</taxon>
        <taxon>Flavobacteriales</taxon>
        <taxon>Flavobacteriaceae</taxon>
        <taxon>Muriicola</taxon>
    </lineage>
</organism>
<evidence type="ECO:0000256" key="4">
    <source>
        <dbReference type="ARBA" id="ARBA00022723"/>
    </source>
</evidence>
<evidence type="ECO:0000256" key="2">
    <source>
        <dbReference type="ARBA" id="ARBA00004798"/>
    </source>
</evidence>
<feature type="binding site" evidence="8">
    <location>
        <position position="189"/>
    </location>
    <ligand>
        <name>substrate</name>
    </ligand>
</feature>
<comment type="caution">
    <text evidence="12">The sequence shown here is derived from an EMBL/GenBank/DDBJ whole genome shotgun (WGS) entry which is preliminary data.</text>
</comment>
<feature type="domain" description="Metalloenzyme" evidence="10">
    <location>
        <begin position="3"/>
        <end position="494"/>
    </location>
</feature>
<dbReference type="NCBIfam" id="TIGR01307">
    <property type="entry name" value="pgm_bpd_ind"/>
    <property type="match status" value="1"/>
</dbReference>
<comment type="function">
    <text evidence="8">Catalyzes the interconversion of 2-phosphoglycerate and 3-phosphoglycerate.</text>
</comment>
<dbReference type="Gene3D" id="3.40.1450.10">
    <property type="entry name" value="BPG-independent phosphoglycerate mutase, domain B"/>
    <property type="match status" value="1"/>
</dbReference>
<feature type="domain" description="BPG-independent PGAM N-terminal" evidence="11">
    <location>
        <begin position="81"/>
        <end position="295"/>
    </location>
</feature>
<dbReference type="Pfam" id="PF01676">
    <property type="entry name" value="Metalloenzyme"/>
    <property type="match status" value="1"/>
</dbReference>
<proteinExistence type="inferred from homology"/>
<dbReference type="PANTHER" id="PTHR31637">
    <property type="entry name" value="2,3-BISPHOSPHOGLYCERATE-INDEPENDENT PHOSPHOGLYCERATE MUTASE"/>
    <property type="match status" value="1"/>
</dbReference>
<feature type="binding site" evidence="8">
    <location>
        <position position="440"/>
    </location>
    <ligand>
        <name>Mn(2+)</name>
        <dbReference type="ChEBI" id="CHEBI:29035"/>
        <label>2</label>
    </ligand>
</feature>
<dbReference type="PANTHER" id="PTHR31637:SF0">
    <property type="entry name" value="2,3-BISPHOSPHOGLYCERATE-INDEPENDENT PHOSPHOGLYCERATE MUTASE"/>
    <property type="match status" value="1"/>
</dbReference>
<name>A0ABQ1QVV6_9FLAO</name>
<feature type="binding site" evidence="8">
    <location>
        <position position="122"/>
    </location>
    <ligand>
        <name>substrate</name>
    </ligand>
</feature>
<feature type="binding site" evidence="8">
    <location>
        <begin position="152"/>
        <end position="153"/>
    </location>
    <ligand>
        <name>substrate</name>
    </ligand>
</feature>
<evidence type="ECO:0000256" key="1">
    <source>
        <dbReference type="ARBA" id="ARBA00000370"/>
    </source>
</evidence>
<feature type="binding site" evidence="8">
    <location>
        <position position="403"/>
    </location>
    <ligand>
        <name>Mn(2+)</name>
        <dbReference type="ChEBI" id="CHEBI:29035"/>
        <label>1</label>
    </ligand>
</feature>
<reference evidence="13" key="1">
    <citation type="journal article" date="2019" name="Int. J. Syst. Evol. Microbiol.">
        <title>The Global Catalogue of Microorganisms (GCM) 10K type strain sequencing project: providing services to taxonomists for standard genome sequencing and annotation.</title>
        <authorList>
            <consortium name="The Broad Institute Genomics Platform"/>
            <consortium name="The Broad Institute Genome Sequencing Center for Infectious Disease"/>
            <person name="Wu L."/>
            <person name="Ma J."/>
        </authorList>
    </citation>
    <scope>NUCLEOTIDE SEQUENCE [LARGE SCALE GENOMIC DNA]</scope>
    <source>
        <strain evidence="13">CGMCC 1.12606</strain>
    </source>
</reference>
<dbReference type="Gene3D" id="3.40.720.10">
    <property type="entry name" value="Alkaline Phosphatase, subunit A"/>
    <property type="match status" value="1"/>
</dbReference>
<feature type="binding site" evidence="8">
    <location>
        <position position="332"/>
    </location>
    <ligand>
        <name>substrate</name>
    </ligand>
</feature>
<evidence type="ECO:0000256" key="3">
    <source>
        <dbReference type="ARBA" id="ARBA00008819"/>
    </source>
</evidence>
<dbReference type="Proteomes" id="UP000625780">
    <property type="component" value="Unassembled WGS sequence"/>
</dbReference>
<keyword evidence="7 8" id="KW-0413">Isomerase</keyword>
<keyword evidence="4 8" id="KW-0479">Metal-binding</keyword>
<gene>
    <name evidence="8 12" type="primary">gpmI</name>
    <name evidence="12" type="ORF">GCM10011361_09750</name>
</gene>
<comment type="similarity">
    <text evidence="3 8">Belongs to the BPG-independent phosphoglycerate mutase family.</text>
</comment>
<evidence type="ECO:0000259" key="10">
    <source>
        <dbReference type="Pfam" id="PF01676"/>
    </source>
</evidence>